<evidence type="ECO:0000256" key="2">
    <source>
        <dbReference type="ARBA" id="ARBA00022553"/>
    </source>
</evidence>
<dbReference type="PANTHER" id="PTHR43775">
    <property type="entry name" value="FATTY ACID SYNTHASE"/>
    <property type="match status" value="1"/>
</dbReference>
<dbReference type="Pfam" id="PF08659">
    <property type="entry name" value="KR"/>
    <property type="match status" value="1"/>
</dbReference>
<dbReference type="PROSITE" id="PS00606">
    <property type="entry name" value="KS3_1"/>
    <property type="match status" value="1"/>
</dbReference>
<feature type="region of interest" description="N-terminal hotdog fold" evidence="8">
    <location>
        <begin position="899"/>
        <end position="1026"/>
    </location>
</feature>
<dbReference type="Pfam" id="PF08240">
    <property type="entry name" value="ADH_N"/>
    <property type="match status" value="1"/>
</dbReference>
<dbReference type="SMART" id="SM00825">
    <property type="entry name" value="PKS_KS"/>
    <property type="match status" value="1"/>
</dbReference>
<dbReference type="InterPro" id="IPR016036">
    <property type="entry name" value="Malonyl_transacylase_ACP-bd"/>
</dbReference>
<dbReference type="InterPro" id="IPR016039">
    <property type="entry name" value="Thiolase-like"/>
</dbReference>
<dbReference type="SMART" id="SM00829">
    <property type="entry name" value="PKS_ER"/>
    <property type="match status" value="1"/>
</dbReference>
<dbReference type="Gene3D" id="3.10.129.110">
    <property type="entry name" value="Polyketide synthase dehydratase"/>
    <property type="match status" value="1"/>
</dbReference>
<dbReference type="GO" id="GO:0044550">
    <property type="term" value="P:secondary metabolite biosynthetic process"/>
    <property type="evidence" value="ECO:0007669"/>
    <property type="project" value="UniProtKB-ARBA"/>
</dbReference>
<dbReference type="OMA" id="IACENSH"/>
<dbReference type="PROSITE" id="PS00012">
    <property type="entry name" value="PHOSPHOPANTETHEINE"/>
    <property type="match status" value="1"/>
</dbReference>
<feature type="active site" description="Proton acceptor; for dehydratase activity" evidence="8">
    <location>
        <position position="930"/>
    </location>
</feature>
<dbReference type="InterPro" id="IPR020841">
    <property type="entry name" value="PKS_Beta-ketoAc_synthase_dom"/>
</dbReference>
<dbReference type="InterPro" id="IPR050091">
    <property type="entry name" value="PKS_NRPS_Biosynth_Enz"/>
</dbReference>
<keyword evidence="3" id="KW-0489">Methyltransferase</keyword>
<dbReference type="Gene3D" id="3.40.366.10">
    <property type="entry name" value="Malonyl-Coenzyme A Acyl Carrier Protein, domain 2"/>
    <property type="match status" value="1"/>
</dbReference>
<dbReference type="InterPro" id="IPR049552">
    <property type="entry name" value="PKS_DH_N"/>
</dbReference>
<feature type="active site" description="Proton donor; for dehydratase activity" evidence="8">
    <location>
        <position position="1100"/>
    </location>
</feature>
<name>A0A1L9MV51_ASPTC</name>
<dbReference type="InterPro" id="IPR020807">
    <property type="entry name" value="PKS_DH"/>
</dbReference>
<dbReference type="Pfam" id="PF00550">
    <property type="entry name" value="PP-binding"/>
    <property type="match status" value="1"/>
</dbReference>
<dbReference type="SUPFAM" id="SSF47336">
    <property type="entry name" value="ACP-like"/>
    <property type="match status" value="1"/>
</dbReference>
<dbReference type="SUPFAM" id="SSF55048">
    <property type="entry name" value="Probable ACP-binding domain of malonyl-CoA ACP transacylase"/>
    <property type="match status" value="1"/>
</dbReference>
<dbReference type="GO" id="GO:0031177">
    <property type="term" value="F:phosphopantetheine binding"/>
    <property type="evidence" value="ECO:0007669"/>
    <property type="project" value="InterPro"/>
</dbReference>
<dbReference type="InterPro" id="IPR014031">
    <property type="entry name" value="Ketoacyl_synth_C"/>
</dbReference>
<dbReference type="VEuPathDB" id="FungiDB:ASPTUDRAFT_934815"/>
<dbReference type="Gene3D" id="3.40.50.150">
    <property type="entry name" value="Vaccinia Virus protein VP39"/>
    <property type="match status" value="1"/>
</dbReference>
<evidence type="ECO:0000256" key="5">
    <source>
        <dbReference type="ARBA" id="ARBA00022857"/>
    </source>
</evidence>
<evidence type="ECO:0000256" key="6">
    <source>
        <dbReference type="ARBA" id="ARBA00023268"/>
    </source>
</evidence>
<dbReference type="Pfam" id="PF16197">
    <property type="entry name" value="KAsynt_C_assoc"/>
    <property type="match status" value="1"/>
</dbReference>
<dbReference type="Pfam" id="PF13602">
    <property type="entry name" value="ADH_zinc_N_2"/>
    <property type="match status" value="1"/>
</dbReference>
<feature type="domain" description="Ketosynthase family 3 (KS3)" evidence="10">
    <location>
        <begin position="15"/>
        <end position="434"/>
    </location>
</feature>
<evidence type="ECO:0000313" key="12">
    <source>
        <dbReference type="EMBL" id="OJI80755.1"/>
    </source>
</evidence>
<evidence type="ECO:0000259" key="9">
    <source>
        <dbReference type="PROSITE" id="PS50075"/>
    </source>
</evidence>
<dbReference type="PROSITE" id="PS50075">
    <property type="entry name" value="CARRIER"/>
    <property type="match status" value="1"/>
</dbReference>
<evidence type="ECO:0000256" key="3">
    <source>
        <dbReference type="ARBA" id="ARBA00022603"/>
    </source>
</evidence>
<feature type="domain" description="PKS/mFAS DH" evidence="11">
    <location>
        <begin position="899"/>
        <end position="1183"/>
    </location>
</feature>
<keyword evidence="2" id="KW-0597">Phosphoprotein</keyword>
<dbReference type="InterPro" id="IPR014030">
    <property type="entry name" value="Ketoacyl_synth_N"/>
</dbReference>
<dbReference type="GO" id="GO:0004315">
    <property type="term" value="F:3-oxoacyl-[acyl-carrier-protein] synthase activity"/>
    <property type="evidence" value="ECO:0007669"/>
    <property type="project" value="InterPro"/>
</dbReference>
<dbReference type="InterPro" id="IPR036736">
    <property type="entry name" value="ACP-like_sf"/>
</dbReference>
<dbReference type="STRING" id="767770.A0A1L9MV51"/>
<evidence type="ECO:0000259" key="11">
    <source>
        <dbReference type="PROSITE" id="PS52019"/>
    </source>
</evidence>
<dbReference type="Gene3D" id="3.90.180.10">
    <property type="entry name" value="Medium-chain alcohol dehydrogenases, catalytic domain"/>
    <property type="match status" value="1"/>
</dbReference>
<dbReference type="CDD" id="cd02440">
    <property type="entry name" value="AdoMet_MTases"/>
    <property type="match status" value="1"/>
</dbReference>
<dbReference type="InterPro" id="IPR057326">
    <property type="entry name" value="KR_dom"/>
</dbReference>
<dbReference type="Pfam" id="PF00109">
    <property type="entry name" value="ketoacyl-synt"/>
    <property type="match status" value="1"/>
</dbReference>
<dbReference type="Gene3D" id="1.10.1200.10">
    <property type="entry name" value="ACP-like"/>
    <property type="match status" value="1"/>
</dbReference>
<dbReference type="SMART" id="SM00827">
    <property type="entry name" value="PKS_AT"/>
    <property type="match status" value="1"/>
</dbReference>
<feature type="domain" description="Carrier" evidence="9">
    <location>
        <begin position="2372"/>
        <end position="2450"/>
    </location>
</feature>
<evidence type="ECO:0000256" key="7">
    <source>
        <dbReference type="ARBA" id="ARBA00023315"/>
    </source>
</evidence>
<dbReference type="InterPro" id="IPR016035">
    <property type="entry name" value="Acyl_Trfase/lysoPLipase"/>
</dbReference>
<organism evidence="12 13">
    <name type="scientific">Aspergillus tubingensis (strain CBS 134.48)</name>
    <dbReference type="NCBI Taxonomy" id="767770"/>
    <lineage>
        <taxon>Eukaryota</taxon>
        <taxon>Fungi</taxon>
        <taxon>Dikarya</taxon>
        <taxon>Ascomycota</taxon>
        <taxon>Pezizomycotina</taxon>
        <taxon>Eurotiomycetes</taxon>
        <taxon>Eurotiomycetidae</taxon>
        <taxon>Eurotiales</taxon>
        <taxon>Aspergillaceae</taxon>
        <taxon>Aspergillus</taxon>
        <taxon>Aspergillus subgen. Circumdati</taxon>
    </lineage>
</organism>
<reference evidence="13" key="1">
    <citation type="journal article" date="2017" name="Genome Biol.">
        <title>Comparative genomics reveals high biological diversity and specific adaptations in the industrially and medically important fungal genus Aspergillus.</title>
        <authorList>
            <person name="de Vries R.P."/>
            <person name="Riley R."/>
            <person name="Wiebenga A."/>
            <person name="Aguilar-Osorio G."/>
            <person name="Amillis S."/>
            <person name="Uchima C.A."/>
            <person name="Anderluh G."/>
            <person name="Asadollahi M."/>
            <person name="Askin M."/>
            <person name="Barry K."/>
            <person name="Battaglia E."/>
            <person name="Bayram O."/>
            <person name="Benocci T."/>
            <person name="Braus-Stromeyer S.A."/>
            <person name="Caldana C."/>
            <person name="Canovas D."/>
            <person name="Cerqueira G.C."/>
            <person name="Chen F."/>
            <person name="Chen W."/>
            <person name="Choi C."/>
            <person name="Clum A."/>
            <person name="Dos Santos R.A."/>
            <person name="Damasio A.R."/>
            <person name="Diallinas G."/>
            <person name="Emri T."/>
            <person name="Fekete E."/>
            <person name="Flipphi M."/>
            <person name="Freyberg S."/>
            <person name="Gallo A."/>
            <person name="Gournas C."/>
            <person name="Habgood R."/>
            <person name="Hainaut M."/>
            <person name="Harispe M.L."/>
            <person name="Henrissat B."/>
            <person name="Hilden K.S."/>
            <person name="Hope R."/>
            <person name="Hossain A."/>
            <person name="Karabika E."/>
            <person name="Karaffa L."/>
            <person name="Karanyi Z."/>
            <person name="Krasevec N."/>
            <person name="Kuo A."/>
            <person name="Kusch H."/>
            <person name="LaButti K."/>
            <person name="Lagendijk E.L."/>
            <person name="Lapidus A."/>
            <person name="Levasseur A."/>
            <person name="Lindquist E."/>
            <person name="Lipzen A."/>
            <person name="Logrieco A.F."/>
            <person name="MacCabe A."/>
            <person name="Maekelae M.R."/>
            <person name="Malavazi I."/>
            <person name="Melin P."/>
            <person name="Meyer V."/>
            <person name="Mielnichuk N."/>
            <person name="Miskei M."/>
            <person name="Molnar A.P."/>
            <person name="Mule G."/>
            <person name="Ngan C.Y."/>
            <person name="Orejas M."/>
            <person name="Orosz E."/>
            <person name="Ouedraogo J.P."/>
            <person name="Overkamp K.M."/>
            <person name="Park H.-S."/>
            <person name="Perrone G."/>
            <person name="Piumi F."/>
            <person name="Punt P.J."/>
            <person name="Ram A.F."/>
            <person name="Ramon A."/>
            <person name="Rauscher S."/>
            <person name="Record E."/>
            <person name="Riano-Pachon D.M."/>
            <person name="Robert V."/>
            <person name="Roehrig J."/>
            <person name="Ruller R."/>
            <person name="Salamov A."/>
            <person name="Salih N.S."/>
            <person name="Samson R.A."/>
            <person name="Sandor E."/>
            <person name="Sanguinetti M."/>
            <person name="Schuetze T."/>
            <person name="Sepcic K."/>
            <person name="Shelest E."/>
            <person name="Sherlock G."/>
            <person name="Sophianopoulou V."/>
            <person name="Squina F.M."/>
            <person name="Sun H."/>
            <person name="Susca A."/>
            <person name="Todd R.B."/>
            <person name="Tsang A."/>
            <person name="Unkles S.E."/>
            <person name="van de Wiele N."/>
            <person name="van Rossen-Uffink D."/>
            <person name="Oliveira J.V."/>
            <person name="Vesth T.C."/>
            <person name="Visser J."/>
            <person name="Yu J.-H."/>
            <person name="Zhou M."/>
            <person name="Andersen M.R."/>
            <person name="Archer D.B."/>
            <person name="Baker S.E."/>
            <person name="Benoit I."/>
            <person name="Brakhage A.A."/>
            <person name="Braus G.H."/>
            <person name="Fischer R."/>
            <person name="Frisvad J.C."/>
            <person name="Goldman G.H."/>
            <person name="Houbraken J."/>
            <person name="Oakley B."/>
            <person name="Pocsi I."/>
            <person name="Scazzocchio C."/>
            <person name="Seiboth B."/>
            <person name="vanKuyk P.A."/>
            <person name="Wortman J."/>
            <person name="Dyer P.S."/>
            <person name="Grigoriev I.V."/>
        </authorList>
    </citation>
    <scope>NUCLEOTIDE SEQUENCE [LARGE SCALE GENOMIC DNA]</scope>
    <source>
        <strain evidence="13">CBS 134.48</strain>
    </source>
</reference>
<keyword evidence="6" id="KW-0511">Multifunctional enzyme</keyword>
<dbReference type="PANTHER" id="PTHR43775:SF49">
    <property type="entry name" value="SYNTHASE, PUTATIVE (JCVI)-RELATED"/>
    <property type="match status" value="1"/>
</dbReference>
<dbReference type="OrthoDB" id="329835at2759"/>
<dbReference type="InterPro" id="IPR049551">
    <property type="entry name" value="PKS_DH_C"/>
</dbReference>
<evidence type="ECO:0000259" key="10">
    <source>
        <dbReference type="PROSITE" id="PS52004"/>
    </source>
</evidence>
<dbReference type="EMBL" id="KV878206">
    <property type="protein sequence ID" value="OJI80755.1"/>
    <property type="molecule type" value="Genomic_DNA"/>
</dbReference>
<dbReference type="InterPro" id="IPR013217">
    <property type="entry name" value="Methyltransf_12"/>
</dbReference>
<dbReference type="Proteomes" id="UP000184304">
    <property type="component" value="Unassembled WGS sequence"/>
</dbReference>
<dbReference type="Gene3D" id="3.30.70.3290">
    <property type="match status" value="1"/>
</dbReference>
<evidence type="ECO:0000256" key="8">
    <source>
        <dbReference type="PROSITE-ProRule" id="PRU01363"/>
    </source>
</evidence>
<feature type="region of interest" description="C-terminal hotdog fold" evidence="8">
    <location>
        <begin position="1039"/>
        <end position="1183"/>
    </location>
</feature>
<dbReference type="InterPro" id="IPR032821">
    <property type="entry name" value="PKS_assoc"/>
</dbReference>
<dbReference type="InterPro" id="IPR049900">
    <property type="entry name" value="PKS_mFAS_DH"/>
</dbReference>
<dbReference type="InterPro" id="IPR020806">
    <property type="entry name" value="PKS_PP-bd"/>
</dbReference>
<dbReference type="Pfam" id="PF14765">
    <property type="entry name" value="PS-DH"/>
    <property type="match status" value="1"/>
</dbReference>
<keyword evidence="5" id="KW-0521">NADP</keyword>
<dbReference type="SUPFAM" id="SSF53335">
    <property type="entry name" value="S-adenosyl-L-methionine-dependent methyltransferases"/>
    <property type="match status" value="1"/>
</dbReference>
<dbReference type="SMART" id="SM00822">
    <property type="entry name" value="PKS_KR"/>
    <property type="match status" value="1"/>
</dbReference>
<dbReference type="InterPro" id="IPR018201">
    <property type="entry name" value="Ketoacyl_synth_AS"/>
</dbReference>
<dbReference type="FunFam" id="3.40.50.720:FF:000209">
    <property type="entry name" value="Polyketide synthase Pks12"/>
    <property type="match status" value="1"/>
</dbReference>
<dbReference type="Gene3D" id="3.40.47.10">
    <property type="match status" value="1"/>
</dbReference>
<dbReference type="GO" id="GO:0032259">
    <property type="term" value="P:methylation"/>
    <property type="evidence" value="ECO:0007669"/>
    <property type="project" value="UniProtKB-KW"/>
</dbReference>
<dbReference type="InterPro" id="IPR013968">
    <property type="entry name" value="PKS_KR"/>
</dbReference>
<dbReference type="InterPro" id="IPR009081">
    <property type="entry name" value="PP-bd_ACP"/>
</dbReference>
<evidence type="ECO:0000313" key="13">
    <source>
        <dbReference type="Proteomes" id="UP000184304"/>
    </source>
</evidence>
<evidence type="ECO:0000256" key="1">
    <source>
        <dbReference type="ARBA" id="ARBA00022450"/>
    </source>
</evidence>
<keyword evidence="7" id="KW-0012">Acyltransferase</keyword>
<keyword evidence="4" id="KW-0808">Transferase</keyword>
<dbReference type="InterPro" id="IPR029063">
    <property type="entry name" value="SAM-dependent_MTases_sf"/>
</dbReference>
<dbReference type="InterPro" id="IPR020843">
    <property type="entry name" value="ER"/>
</dbReference>
<gene>
    <name evidence="12" type="ORF">ASPTUDRAFT_934815</name>
</gene>
<dbReference type="Pfam" id="PF02801">
    <property type="entry name" value="Ketoacyl-synt_C"/>
    <property type="match status" value="1"/>
</dbReference>
<dbReference type="GO" id="GO:0016491">
    <property type="term" value="F:oxidoreductase activity"/>
    <property type="evidence" value="ECO:0007669"/>
    <property type="project" value="InterPro"/>
</dbReference>
<sequence>MGITVDEQNHASRSHEPIAIVGMAMRLPGRVNDSESFWRMLIEKRSGLCDVPKDRYHLDAFHDPHGKPGTVRMRQGYFLDDVDVRQFDNNIFSSPKKELERLDPQQRQLLEVSYECLENAGCTLWRGRKIGCYVGVFGQDWLDLNAKETQHMGAYRVTGYDDFVLGNRISYEFDLRGPSMTIKTGCSSSLVCLDLACKALRDGDCEGALVGGTSLIFSPTMSLALSDQGVLSPTGTCKTFDASADGYGRGEAINAIYIKTLRQAIQDGDPIRAVIRGTSVNCDGQTQGMLTPSPTAQEALMRRAYEMAGITDLGETAMIECHGTGTSVGDPLETTAVAKCFGETGIIITSVKPNVGHSEGAAGLTSLIKGVLALEHRQVPPNIHFSEPNSDIPFKTGKLHVPVEVEPWPADRAERVSVNSFGIGGVNAHVILESPRQSGIMDQMSRPDPVPGDENAHLLLFSAHSAVSLQTSIAAHQAYIEQGHAPLQDVAYTLANRRSHHTYRAYAVTDDQKSWNVSTAEAVSLPPRIVWVFTGQGAQWPQMGAELLEVNVTFRDTIQKLDRFLRTLPSPPPWTIEAELRKPDRISRIHEAVMGHPLSIALQIGLIDVLRSWGIVPTAVLGHSSGEMAAAYASGAITAEEAMAAATFRGASHETSSRKGAMAAIGLGPKEVRPLLQQGVVIACENSHQSVTISGDTERVEEVVRRIQEEQPGTFARFLRVEKAFHSHHMQEYGPHYEEHLQPFLQSRCPGIQFYSTVTGDRLTGDGLGATYWRQNMESPVLFNACVRSVLRDHPEKLVFIEIGPHPALKGPIRQILHDVQRPDVGHVGTLQRSQQCQESLLQCAGMLFQCNVSLDLAKVCPPGQCVTNLPRYAWQKDVSHWAEPRLARDWRFRAYPPHELLGSRVIEMGHEPSWRNVLALEHLPWLEGHRVSDHTFFPAAGYVSMIGEALLQLEGEPVYSLRNISICTALTLQTERSTEVLTSLHPLSLDSSEASPWYSFSISSFDGTRWVRNCYGEARASVDKSVARNVDESAKPLPRPVDQRTWYNVLRQVGLDYTGAFRGLRSISAATVDNRATATVPWQNIHGSAHYAVHPGMIDQCFQLFTVSVCRGQARKCRHPAVPIFIEEMVVIPTKGSVEVDSHIPTSEGGSYVGELVAHSAGELVLSVKGFKASALTAASAVSEDVPLITQLEWKRDADFADLSELMYPRRHCPSEWALLEELVLLCMLEHRGQLQLDEQTPEHLRVFFAWQKTQLDRYRRGSNILVPADLELESMSRANRLARVDALVTQVKASPYAVFATAVHRLFMAAPTIFTGETRPLQVLQQDQIFEEFCAVTDSLEYADAVALLGHSNPVMRVLEVGAGTGGTTRKILQALTSSNGERLYSSYTYSDVSPGFLTTAQEQFTNREGMLYAVFDITQDPATQGLELGQYDLIVASNVVHATPCLQTSLRHLRSLLSPRGRLFLHELCPEAKFYDYVMGYLPGWWLGRADNRLDQPYVSPDRWTQELIAAGFEEPDAVVLDGVVPYHSNAGMIVSTACPRIIPSRVTLLCYTPTGPYVEGLIQLLHDLKICVDICTLGEPLAPTQDVISVLDLQEPTIHGMSETTFKVILGYLQTLKEKMLWVTRASQVKCKDPRASMILGLARTARNELSARLMTVEVDNVTPSSTAAHLTIKIFLRGPLSDLAPDSMSPDWEYAIVDGEVLVPRAHWTNISEAFSHLRTRAPSTRKRLAIETPGLLHTLGWTENEIDRLADDEVLVEIRAVGLNFRDVLIGLGVLDNSAREVGLEGAGIIRAVGAQVKTLSVGDHVMYMSSGCFAAHVTLPEAICVRMDGNMSFEMAASLPCVFATAAMALVDKARLGKGQSVLIHSACGGVGLAAIQIAQMIGAQIYCTVGSEEKAQYLIDHYHIPRENIFHSRDASFQRDIMTATRNRGVDVVLNPLSGELLLASWKCVAEFGTMVEIGKRDFRRRAKLSMEAFEANRTFVGLDLWQLSQQRPRQAAELLERCADWIRSGAISLDAPANVFPANRIQDAFRFMQAGRHIGKIIITMPDDPIDLGSVPGKPSITLRPDRSYLLVGGLGGLGRAVASWMVELGARHLIFLSRSAGQLPETVQFAAELRSQGCEVQLITGSVSETDDVHNAVNAATMPVAGVINMSMILKDVSLADMNFSDWTSVVEPKVQGTWNLHHATSADLDFFILFSSYSGIAGQWGQANYAAANTFLDAFVQYRHGKGLPASVIDVGVMGEVGFVSQNEALFDRFAKSGMHILKEQDLLDAMVLAIARSAPEPTGAQAGTYCNASQILLGVHTTIPISTRSSRVAWKNDIRMSIYHNIHGGSEVSPAGTSDHNSLRGFLAACGSRPEILEEEEATTRIAQALGLALANFLLRDAHAISAHDSLPALGVDSLVAMEVRNWIRQQLDVDVSVFVLLQSLSLLHVADHLRLALVARLAANGPTAVEAW</sequence>
<dbReference type="PROSITE" id="PS52004">
    <property type="entry name" value="KS3_2"/>
    <property type="match status" value="1"/>
</dbReference>
<dbReference type="InterPro" id="IPR001227">
    <property type="entry name" value="Ac_transferase_dom_sf"/>
</dbReference>
<dbReference type="SMART" id="SM00823">
    <property type="entry name" value="PKS_PP"/>
    <property type="match status" value="1"/>
</dbReference>
<keyword evidence="1" id="KW-0596">Phosphopantetheine</keyword>
<keyword evidence="13" id="KW-1185">Reference proteome</keyword>
<dbReference type="Pfam" id="PF00698">
    <property type="entry name" value="Acyl_transf_1"/>
    <property type="match status" value="1"/>
</dbReference>
<proteinExistence type="predicted"/>
<dbReference type="SUPFAM" id="SSF53901">
    <property type="entry name" value="Thiolase-like"/>
    <property type="match status" value="1"/>
</dbReference>
<dbReference type="InterPro" id="IPR036291">
    <property type="entry name" value="NAD(P)-bd_dom_sf"/>
</dbReference>
<dbReference type="SUPFAM" id="SSF52151">
    <property type="entry name" value="FabD/lysophospholipase-like"/>
    <property type="match status" value="1"/>
</dbReference>
<dbReference type="GO" id="GO:1901336">
    <property type="term" value="P:lactone biosynthetic process"/>
    <property type="evidence" value="ECO:0007669"/>
    <property type="project" value="UniProtKB-ARBA"/>
</dbReference>
<dbReference type="InterPro" id="IPR011032">
    <property type="entry name" value="GroES-like_sf"/>
</dbReference>
<dbReference type="CDD" id="cd05195">
    <property type="entry name" value="enoyl_red"/>
    <property type="match status" value="1"/>
</dbReference>
<protein>
    <submittedName>
        <fullName evidence="12">Uncharacterized protein</fullName>
    </submittedName>
</protein>
<dbReference type="GO" id="GO:0006633">
    <property type="term" value="P:fatty acid biosynthetic process"/>
    <property type="evidence" value="ECO:0007669"/>
    <property type="project" value="InterPro"/>
</dbReference>
<dbReference type="Pfam" id="PF08242">
    <property type="entry name" value="Methyltransf_12"/>
    <property type="match status" value="1"/>
</dbReference>
<dbReference type="SUPFAM" id="SSF51735">
    <property type="entry name" value="NAD(P)-binding Rossmann-fold domains"/>
    <property type="match status" value="2"/>
</dbReference>
<dbReference type="InterPro" id="IPR014043">
    <property type="entry name" value="Acyl_transferase_dom"/>
</dbReference>
<dbReference type="SMART" id="SM00826">
    <property type="entry name" value="PKS_DH"/>
    <property type="match status" value="1"/>
</dbReference>
<dbReference type="Gene3D" id="3.40.50.720">
    <property type="entry name" value="NAD(P)-binding Rossmann-like Domain"/>
    <property type="match status" value="1"/>
</dbReference>
<dbReference type="GO" id="GO:0008168">
    <property type="term" value="F:methyltransferase activity"/>
    <property type="evidence" value="ECO:0007669"/>
    <property type="project" value="UniProtKB-KW"/>
</dbReference>
<dbReference type="InterPro" id="IPR006162">
    <property type="entry name" value="Ppantetheine_attach_site"/>
</dbReference>
<dbReference type="PROSITE" id="PS52019">
    <property type="entry name" value="PKS_MFAS_DH"/>
    <property type="match status" value="1"/>
</dbReference>
<dbReference type="CDD" id="cd00833">
    <property type="entry name" value="PKS"/>
    <property type="match status" value="1"/>
</dbReference>
<accession>A0A1L9MV51</accession>
<evidence type="ECO:0000256" key="4">
    <source>
        <dbReference type="ARBA" id="ARBA00022679"/>
    </source>
</evidence>
<dbReference type="GO" id="GO:0004312">
    <property type="term" value="F:fatty acid synthase activity"/>
    <property type="evidence" value="ECO:0007669"/>
    <property type="project" value="TreeGrafter"/>
</dbReference>
<dbReference type="InterPro" id="IPR042104">
    <property type="entry name" value="PKS_dehydratase_sf"/>
</dbReference>
<dbReference type="SUPFAM" id="SSF50129">
    <property type="entry name" value="GroES-like"/>
    <property type="match status" value="1"/>
</dbReference>
<dbReference type="Pfam" id="PF21089">
    <property type="entry name" value="PKS_DH_N"/>
    <property type="match status" value="1"/>
</dbReference>
<dbReference type="InterPro" id="IPR013154">
    <property type="entry name" value="ADH-like_N"/>
</dbReference>